<dbReference type="EMBL" id="KB467943">
    <property type="protein sequence ID" value="PCH38821.1"/>
    <property type="molecule type" value="Genomic_DNA"/>
</dbReference>
<feature type="region of interest" description="Disordered" evidence="1">
    <location>
        <begin position="46"/>
        <end position="91"/>
    </location>
</feature>
<protein>
    <submittedName>
        <fullName evidence="2">Uncharacterized protein</fullName>
    </submittedName>
</protein>
<organism evidence="2 3">
    <name type="scientific">Wolfiporia cocos (strain MD-104)</name>
    <name type="common">Brown rot fungus</name>
    <dbReference type="NCBI Taxonomy" id="742152"/>
    <lineage>
        <taxon>Eukaryota</taxon>
        <taxon>Fungi</taxon>
        <taxon>Dikarya</taxon>
        <taxon>Basidiomycota</taxon>
        <taxon>Agaricomycotina</taxon>
        <taxon>Agaricomycetes</taxon>
        <taxon>Polyporales</taxon>
        <taxon>Phaeolaceae</taxon>
        <taxon>Wolfiporia</taxon>
    </lineage>
</organism>
<evidence type="ECO:0000313" key="2">
    <source>
        <dbReference type="EMBL" id="PCH38821.1"/>
    </source>
</evidence>
<accession>A0A2H3JA78</accession>
<keyword evidence="3" id="KW-1185">Reference proteome</keyword>
<sequence>MLSGSDILYRRKSQQASLRAEDCIAQSDAIRRRLSVRGQQIRQCSLSAKAGPGGSTTRGPAGDRLTNRISTTADRGRRHTRSENRPRQIANAVHTIADTDADDGIRAAASGDAPQNPSRLQPIVAAITPRTRIALSKSLTPSTRMRTRMQMTASVPHAPARQPERGRARQAGVGTVTGRTGCASRWPPHVRARGGQVATLWVVRAPPSLVTAQRAQSVKQCMCTASTLSSRAHTVQSGKRWSGTGGGRRTPSIRDKM</sequence>
<name>A0A2H3JA78_WOLCO</name>
<feature type="region of interest" description="Disordered" evidence="1">
    <location>
        <begin position="153"/>
        <end position="187"/>
    </location>
</feature>
<gene>
    <name evidence="2" type="ORF">WOLCODRAFT_167640</name>
</gene>
<reference evidence="2 3" key="1">
    <citation type="journal article" date="2012" name="Science">
        <title>The Paleozoic origin of enzymatic lignin decomposition reconstructed from 31 fungal genomes.</title>
        <authorList>
            <person name="Floudas D."/>
            <person name="Binder M."/>
            <person name="Riley R."/>
            <person name="Barry K."/>
            <person name="Blanchette R.A."/>
            <person name="Henrissat B."/>
            <person name="Martinez A.T."/>
            <person name="Otillar R."/>
            <person name="Spatafora J.W."/>
            <person name="Yadav J.S."/>
            <person name="Aerts A."/>
            <person name="Benoit I."/>
            <person name="Boyd A."/>
            <person name="Carlson A."/>
            <person name="Copeland A."/>
            <person name="Coutinho P.M."/>
            <person name="de Vries R.P."/>
            <person name="Ferreira P."/>
            <person name="Findley K."/>
            <person name="Foster B."/>
            <person name="Gaskell J."/>
            <person name="Glotzer D."/>
            <person name="Gorecki P."/>
            <person name="Heitman J."/>
            <person name="Hesse C."/>
            <person name="Hori C."/>
            <person name="Igarashi K."/>
            <person name="Jurgens J.A."/>
            <person name="Kallen N."/>
            <person name="Kersten P."/>
            <person name="Kohler A."/>
            <person name="Kuees U."/>
            <person name="Kumar T.K.A."/>
            <person name="Kuo A."/>
            <person name="LaButti K."/>
            <person name="Larrondo L.F."/>
            <person name="Lindquist E."/>
            <person name="Ling A."/>
            <person name="Lombard V."/>
            <person name="Lucas S."/>
            <person name="Lundell T."/>
            <person name="Martin R."/>
            <person name="McLaughlin D.J."/>
            <person name="Morgenstern I."/>
            <person name="Morin E."/>
            <person name="Murat C."/>
            <person name="Nagy L.G."/>
            <person name="Nolan M."/>
            <person name="Ohm R.A."/>
            <person name="Patyshakuliyeva A."/>
            <person name="Rokas A."/>
            <person name="Ruiz-Duenas F.J."/>
            <person name="Sabat G."/>
            <person name="Salamov A."/>
            <person name="Samejima M."/>
            <person name="Schmutz J."/>
            <person name="Slot J.C."/>
            <person name="St John F."/>
            <person name="Stenlid J."/>
            <person name="Sun H."/>
            <person name="Sun S."/>
            <person name="Syed K."/>
            <person name="Tsang A."/>
            <person name="Wiebenga A."/>
            <person name="Young D."/>
            <person name="Pisabarro A."/>
            <person name="Eastwood D.C."/>
            <person name="Martin F."/>
            <person name="Cullen D."/>
            <person name="Grigoriev I.V."/>
            <person name="Hibbett D.S."/>
        </authorList>
    </citation>
    <scope>NUCLEOTIDE SEQUENCE [LARGE SCALE GENOMIC DNA]</scope>
    <source>
        <strain evidence="2 3">MD-104</strain>
    </source>
</reference>
<dbReference type="Proteomes" id="UP000218811">
    <property type="component" value="Unassembled WGS sequence"/>
</dbReference>
<evidence type="ECO:0000256" key="1">
    <source>
        <dbReference type="SAM" id="MobiDB-lite"/>
    </source>
</evidence>
<feature type="region of interest" description="Disordered" evidence="1">
    <location>
        <begin position="234"/>
        <end position="257"/>
    </location>
</feature>
<dbReference type="AlphaFoldDB" id="A0A2H3JA78"/>
<evidence type="ECO:0000313" key="3">
    <source>
        <dbReference type="Proteomes" id="UP000218811"/>
    </source>
</evidence>
<proteinExistence type="predicted"/>